<keyword evidence="2" id="KW-0812">Transmembrane</keyword>
<protein>
    <submittedName>
        <fullName evidence="3">Uncharacterized protein</fullName>
    </submittedName>
</protein>
<comment type="caution">
    <text evidence="3">The sequence shown here is derived from an EMBL/GenBank/DDBJ whole genome shotgun (WGS) entry which is preliminary data.</text>
</comment>
<dbReference type="EMBL" id="JAIWYP010000013">
    <property type="protein sequence ID" value="KAH3714865.1"/>
    <property type="molecule type" value="Genomic_DNA"/>
</dbReference>
<keyword evidence="4" id="KW-1185">Reference proteome</keyword>
<feature type="compositionally biased region" description="Pro residues" evidence="1">
    <location>
        <begin position="272"/>
        <end position="282"/>
    </location>
</feature>
<accession>A0A9D4C0E1</accession>
<keyword evidence="2" id="KW-0472">Membrane</keyword>
<proteinExistence type="predicted"/>
<gene>
    <name evidence="3" type="ORF">DPMN_057567</name>
</gene>
<feature type="transmembrane region" description="Helical" evidence="2">
    <location>
        <begin position="137"/>
        <end position="165"/>
    </location>
</feature>
<feature type="transmembrane region" description="Helical" evidence="2">
    <location>
        <begin position="93"/>
        <end position="117"/>
    </location>
</feature>
<evidence type="ECO:0000313" key="3">
    <source>
        <dbReference type="EMBL" id="KAH3714865.1"/>
    </source>
</evidence>
<evidence type="ECO:0000256" key="2">
    <source>
        <dbReference type="SAM" id="Phobius"/>
    </source>
</evidence>
<dbReference type="Proteomes" id="UP000828390">
    <property type="component" value="Unassembled WGS sequence"/>
</dbReference>
<reference evidence="3" key="2">
    <citation type="submission" date="2020-11" db="EMBL/GenBank/DDBJ databases">
        <authorList>
            <person name="McCartney M.A."/>
            <person name="Auch B."/>
            <person name="Kono T."/>
            <person name="Mallez S."/>
            <person name="Becker A."/>
            <person name="Gohl D.M."/>
            <person name="Silverstein K.A.T."/>
            <person name="Koren S."/>
            <person name="Bechman K.B."/>
            <person name="Herman A."/>
            <person name="Abrahante J.E."/>
            <person name="Garbe J."/>
        </authorList>
    </citation>
    <scope>NUCLEOTIDE SEQUENCE</scope>
    <source>
        <strain evidence="3">Duluth1</strain>
        <tissue evidence="3">Whole animal</tissue>
    </source>
</reference>
<reference evidence="3" key="1">
    <citation type="journal article" date="2019" name="bioRxiv">
        <title>The Genome of the Zebra Mussel, Dreissena polymorpha: A Resource for Invasive Species Research.</title>
        <authorList>
            <person name="McCartney M.A."/>
            <person name="Auch B."/>
            <person name="Kono T."/>
            <person name="Mallez S."/>
            <person name="Zhang Y."/>
            <person name="Obille A."/>
            <person name="Becker A."/>
            <person name="Abrahante J.E."/>
            <person name="Garbe J."/>
            <person name="Badalamenti J.P."/>
            <person name="Herman A."/>
            <person name="Mangelson H."/>
            <person name="Liachko I."/>
            <person name="Sullivan S."/>
            <person name="Sone E.D."/>
            <person name="Koren S."/>
            <person name="Silverstein K.A.T."/>
            <person name="Beckman K.B."/>
            <person name="Gohl D.M."/>
        </authorList>
    </citation>
    <scope>NUCLEOTIDE SEQUENCE</scope>
    <source>
        <strain evidence="3">Duluth1</strain>
        <tissue evidence="3">Whole animal</tissue>
    </source>
</reference>
<sequence>MTTEGDARKAAIERYKIVAGLFGLLSVGLLIIGFISAIKYPDNGFGPPYFIGGFTGGFLGLLQALLCTCIVVKGPNSQEDEIKKRELVCVFTGQNIVSMLHLMGCFIGVVMAGVGGFGFRTSIFEEEVPHQGTIKGLAVAIIVGCILELAVSICGCCIICTYGSYFGVQMNRNRRAVIMINQPNGAGTATIITNTGGGFGLNDPYMFTTGGSFNNPGTTNANVQALQEENRLLQEQLRLQRELNQQRNQPFGFQGQPPPPSYGFYGSMNNPSVPPPSYDKAF</sequence>
<dbReference type="AlphaFoldDB" id="A0A9D4C0E1"/>
<keyword evidence="2" id="KW-1133">Transmembrane helix</keyword>
<feature type="transmembrane region" description="Helical" evidence="2">
    <location>
        <begin position="50"/>
        <end position="72"/>
    </location>
</feature>
<evidence type="ECO:0000256" key="1">
    <source>
        <dbReference type="SAM" id="MobiDB-lite"/>
    </source>
</evidence>
<feature type="transmembrane region" description="Helical" evidence="2">
    <location>
        <begin position="17"/>
        <end position="38"/>
    </location>
</feature>
<evidence type="ECO:0000313" key="4">
    <source>
        <dbReference type="Proteomes" id="UP000828390"/>
    </source>
</evidence>
<name>A0A9D4C0E1_DREPO</name>
<feature type="region of interest" description="Disordered" evidence="1">
    <location>
        <begin position="249"/>
        <end position="282"/>
    </location>
</feature>
<organism evidence="3 4">
    <name type="scientific">Dreissena polymorpha</name>
    <name type="common">Zebra mussel</name>
    <name type="synonym">Mytilus polymorpha</name>
    <dbReference type="NCBI Taxonomy" id="45954"/>
    <lineage>
        <taxon>Eukaryota</taxon>
        <taxon>Metazoa</taxon>
        <taxon>Spiralia</taxon>
        <taxon>Lophotrochozoa</taxon>
        <taxon>Mollusca</taxon>
        <taxon>Bivalvia</taxon>
        <taxon>Autobranchia</taxon>
        <taxon>Heteroconchia</taxon>
        <taxon>Euheterodonta</taxon>
        <taxon>Imparidentia</taxon>
        <taxon>Neoheterodontei</taxon>
        <taxon>Myida</taxon>
        <taxon>Dreissenoidea</taxon>
        <taxon>Dreissenidae</taxon>
        <taxon>Dreissena</taxon>
    </lineage>
</organism>